<evidence type="ECO:0008006" key="4">
    <source>
        <dbReference type="Google" id="ProtNLM"/>
    </source>
</evidence>
<feature type="signal peptide" evidence="1">
    <location>
        <begin position="1"/>
        <end position="17"/>
    </location>
</feature>
<accession>A0A1I4FSP7</accession>
<organism evidence="2 3">
    <name type="scientific">Loktanella salsilacus</name>
    <dbReference type="NCBI Taxonomy" id="195913"/>
    <lineage>
        <taxon>Bacteria</taxon>
        <taxon>Pseudomonadati</taxon>
        <taxon>Pseudomonadota</taxon>
        <taxon>Alphaproteobacteria</taxon>
        <taxon>Rhodobacterales</taxon>
        <taxon>Roseobacteraceae</taxon>
        <taxon>Loktanella</taxon>
    </lineage>
</organism>
<dbReference type="RefSeq" id="WP_139222616.1">
    <property type="nucleotide sequence ID" value="NZ_FOTF01000010.1"/>
</dbReference>
<name>A0A1I4FSP7_9RHOB</name>
<dbReference type="Proteomes" id="UP000199550">
    <property type="component" value="Unassembled WGS sequence"/>
</dbReference>
<proteinExistence type="predicted"/>
<dbReference type="EMBL" id="FOTF01000010">
    <property type="protein sequence ID" value="SFL20878.1"/>
    <property type="molecule type" value="Genomic_DNA"/>
</dbReference>
<dbReference type="AlphaFoldDB" id="A0A1I4FSP7"/>
<evidence type="ECO:0000256" key="1">
    <source>
        <dbReference type="SAM" id="SignalP"/>
    </source>
</evidence>
<keyword evidence="1" id="KW-0732">Signal</keyword>
<dbReference type="OrthoDB" id="7304934at2"/>
<evidence type="ECO:0000313" key="2">
    <source>
        <dbReference type="EMBL" id="SFL20878.1"/>
    </source>
</evidence>
<sequence>MIRALALAICFATPAAAQVLDGDGFDAYVSGKTLTFAQPDGTPFGVEAYGADRSVTWSAAPGLCQTGRWFSRGELICFTYGTDPAPKCWTVTRTERGLRAQSTTGTVLFEATEAPIPLVCPGPELLS</sequence>
<evidence type="ECO:0000313" key="3">
    <source>
        <dbReference type="Proteomes" id="UP000199550"/>
    </source>
</evidence>
<dbReference type="STRING" id="195913.SAMN04488004_11096"/>
<keyword evidence="3" id="KW-1185">Reference proteome</keyword>
<protein>
    <recommendedName>
        <fullName evidence="4">Protease inhibitor Inh</fullName>
    </recommendedName>
</protein>
<feature type="chain" id="PRO_5011572670" description="Protease inhibitor Inh" evidence="1">
    <location>
        <begin position="18"/>
        <end position="127"/>
    </location>
</feature>
<gene>
    <name evidence="2" type="ORF">SAMN04488004_11096</name>
</gene>
<reference evidence="2 3" key="1">
    <citation type="submission" date="2016-10" db="EMBL/GenBank/DDBJ databases">
        <authorList>
            <person name="de Groot N.N."/>
        </authorList>
    </citation>
    <scope>NUCLEOTIDE SEQUENCE [LARGE SCALE GENOMIC DNA]</scope>
    <source>
        <strain evidence="2 3">DSM 16199</strain>
    </source>
</reference>